<evidence type="ECO:0000313" key="3">
    <source>
        <dbReference type="Proteomes" id="UP000199572"/>
    </source>
</evidence>
<keyword evidence="2" id="KW-0808">Transferase</keyword>
<dbReference type="InterPro" id="IPR050834">
    <property type="entry name" value="Glycosyltransf_2"/>
</dbReference>
<evidence type="ECO:0000259" key="1">
    <source>
        <dbReference type="Pfam" id="PF00535"/>
    </source>
</evidence>
<proteinExistence type="predicted"/>
<protein>
    <submittedName>
        <fullName evidence="2">Glycosyl transferase family 2</fullName>
    </submittedName>
</protein>
<dbReference type="InterPro" id="IPR029044">
    <property type="entry name" value="Nucleotide-diphossugar_trans"/>
</dbReference>
<organism evidence="2 3">
    <name type="scientific">Pedobacter rhizosphaerae</name>
    <dbReference type="NCBI Taxonomy" id="390241"/>
    <lineage>
        <taxon>Bacteria</taxon>
        <taxon>Pseudomonadati</taxon>
        <taxon>Bacteroidota</taxon>
        <taxon>Sphingobacteriia</taxon>
        <taxon>Sphingobacteriales</taxon>
        <taxon>Sphingobacteriaceae</taxon>
        <taxon>Pedobacter</taxon>
    </lineage>
</organism>
<dbReference type="STRING" id="390241.SAMN04488023_10770"/>
<dbReference type="Pfam" id="PF00535">
    <property type="entry name" value="Glycos_transf_2"/>
    <property type="match status" value="1"/>
</dbReference>
<gene>
    <name evidence="2" type="ORF">SAMN04488023_10770</name>
</gene>
<sequence>MTSNPLISICIPCYNAEKYISETLDCFLRQTYQHFELIVANDHSSDDSLKILKNYEHLDNRIKIIDLEKNRGAAAARNSAFNISSGLYVIFFDSDDLVSDNYLETQLELAKINPQSIIACELKEFYNNDINNTRENPSAVRQTLPPIDWLMADNAKGLNLTQCGMFLIPREMIEKSGLWTEKLSLIDDFDFFPRLLLKAELIIYNPNTTTFYRRDVNSSLSNFAGPKALKSAFEALCATTTLLLTQENSSRVKLALANYWRGWVYHFYGSNMSFYQYGINQVKVLTGKKYTPNNSGITGILDKIIGWKLTKKLKNRINAR</sequence>
<dbReference type="Gene3D" id="3.90.550.10">
    <property type="entry name" value="Spore Coat Polysaccharide Biosynthesis Protein SpsA, Chain A"/>
    <property type="match status" value="1"/>
</dbReference>
<dbReference type="PANTHER" id="PTHR43685:SF11">
    <property type="entry name" value="GLYCOSYLTRANSFERASE TAGX-RELATED"/>
    <property type="match status" value="1"/>
</dbReference>
<dbReference type="Proteomes" id="UP000199572">
    <property type="component" value="Unassembled WGS sequence"/>
</dbReference>
<reference evidence="2 3" key="1">
    <citation type="submission" date="2016-10" db="EMBL/GenBank/DDBJ databases">
        <authorList>
            <person name="de Groot N.N."/>
        </authorList>
    </citation>
    <scope>NUCLEOTIDE SEQUENCE [LARGE SCALE GENOMIC DNA]</scope>
    <source>
        <strain evidence="2 3">DSM 18610</strain>
    </source>
</reference>
<name>A0A1H9N6B1_9SPHI</name>
<dbReference type="EMBL" id="FOGG01000007">
    <property type="protein sequence ID" value="SER31516.1"/>
    <property type="molecule type" value="Genomic_DNA"/>
</dbReference>
<dbReference type="PANTHER" id="PTHR43685">
    <property type="entry name" value="GLYCOSYLTRANSFERASE"/>
    <property type="match status" value="1"/>
</dbReference>
<dbReference type="AlphaFoldDB" id="A0A1H9N6B1"/>
<dbReference type="RefSeq" id="WP_090883083.1">
    <property type="nucleotide sequence ID" value="NZ_FOGG01000007.1"/>
</dbReference>
<dbReference type="GO" id="GO:0016740">
    <property type="term" value="F:transferase activity"/>
    <property type="evidence" value="ECO:0007669"/>
    <property type="project" value="UniProtKB-KW"/>
</dbReference>
<dbReference type="SUPFAM" id="SSF53448">
    <property type="entry name" value="Nucleotide-diphospho-sugar transferases"/>
    <property type="match status" value="1"/>
</dbReference>
<dbReference type="CDD" id="cd00761">
    <property type="entry name" value="Glyco_tranf_GTA_type"/>
    <property type="match status" value="1"/>
</dbReference>
<keyword evidence="3" id="KW-1185">Reference proteome</keyword>
<feature type="domain" description="Glycosyltransferase 2-like" evidence="1">
    <location>
        <begin position="8"/>
        <end position="141"/>
    </location>
</feature>
<dbReference type="OrthoDB" id="597270at2"/>
<evidence type="ECO:0000313" key="2">
    <source>
        <dbReference type="EMBL" id="SER31516.1"/>
    </source>
</evidence>
<dbReference type="InterPro" id="IPR001173">
    <property type="entry name" value="Glyco_trans_2-like"/>
</dbReference>
<accession>A0A1H9N6B1</accession>